<proteinExistence type="predicted"/>
<dbReference type="AlphaFoldDB" id="A0A7J9SF52"/>
<dbReference type="InterPro" id="IPR055756">
    <property type="entry name" value="DUF7332"/>
</dbReference>
<keyword evidence="2" id="KW-1185">Reference proteome</keyword>
<dbReference type="Proteomes" id="UP000546257">
    <property type="component" value="Unassembled WGS sequence"/>
</dbReference>
<protein>
    <submittedName>
        <fullName evidence="1">Uncharacterized protein</fullName>
    </submittedName>
</protein>
<organism evidence="1 2">
    <name type="scientific">Halobellus ruber</name>
    <dbReference type="NCBI Taxonomy" id="2761102"/>
    <lineage>
        <taxon>Archaea</taxon>
        <taxon>Methanobacteriati</taxon>
        <taxon>Methanobacteriota</taxon>
        <taxon>Stenosarchaea group</taxon>
        <taxon>Halobacteria</taxon>
        <taxon>Halobacteriales</taxon>
        <taxon>Haloferacaceae</taxon>
        <taxon>Halobellus</taxon>
    </lineage>
</organism>
<sequence length="163" mass="16828">MRRGSDSGSRPLRVAAVALVCALVLAAVVPASVPVRAQSDAGTADAAADDRRCLPDGGRNLTIGDGNPHIDLTIHTSLFTDPSPPSALGLAASGVALDAEVVRLRTGVLVERVPEGVSANAVWDSFVILFDYRLSLPMFADSVGESTYEPTDGPVSGVETRGC</sequence>
<dbReference type="EMBL" id="JACKXD010000001">
    <property type="protein sequence ID" value="MBB6645595.1"/>
    <property type="molecule type" value="Genomic_DNA"/>
</dbReference>
<comment type="caution">
    <text evidence="1">The sequence shown here is derived from an EMBL/GenBank/DDBJ whole genome shotgun (WGS) entry which is preliminary data.</text>
</comment>
<name>A0A7J9SF52_9EURY</name>
<reference evidence="1 2" key="1">
    <citation type="submission" date="2020-08" db="EMBL/GenBank/DDBJ databases">
        <authorList>
            <person name="Seo M.-J."/>
        </authorList>
    </citation>
    <scope>NUCLEOTIDE SEQUENCE [LARGE SCALE GENOMIC DNA]</scope>
    <source>
        <strain evidence="1 2">MBLA0160</strain>
    </source>
</reference>
<gene>
    <name evidence="1" type="ORF">H5V44_04680</name>
</gene>
<dbReference type="Pfam" id="PF24019">
    <property type="entry name" value="DUF7332"/>
    <property type="match status" value="1"/>
</dbReference>
<dbReference type="RefSeq" id="WP_185191937.1">
    <property type="nucleotide sequence ID" value="NZ_JACKXD010000001.1"/>
</dbReference>
<evidence type="ECO:0000313" key="2">
    <source>
        <dbReference type="Proteomes" id="UP000546257"/>
    </source>
</evidence>
<evidence type="ECO:0000313" key="1">
    <source>
        <dbReference type="EMBL" id="MBB6645595.1"/>
    </source>
</evidence>
<accession>A0A7J9SF52</accession>